<dbReference type="EMBL" id="CABPRJ010001459">
    <property type="protein sequence ID" value="VVC37966.1"/>
    <property type="molecule type" value="Genomic_DNA"/>
</dbReference>
<evidence type="ECO:0000313" key="3">
    <source>
        <dbReference type="Proteomes" id="UP000325440"/>
    </source>
</evidence>
<name>A0A5E4N6G3_9HEMI</name>
<dbReference type="PANTHER" id="PTHR45749:SF35">
    <property type="entry name" value="AC-LIKE TRANSPOSASE-RELATED"/>
    <property type="match status" value="1"/>
</dbReference>
<dbReference type="InterPro" id="IPR008906">
    <property type="entry name" value="HATC_C_dom"/>
</dbReference>
<evidence type="ECO:0000313" key="2">
    <source>
        <dbReference type="EMBL" id="VVC37966.1"/>
    </source>
</evidence>
<keyword evidence="3" id="KW-1185">Reference proteome</keyword>
<dbReference type="OrthoDB" id="6610644at2759"/>
<dbReference type="PANTHER" id="PTHR45749">
    <property type="match status" value="1"/>
</dbReference>
<reference evidence="2 3" key="1">
    <citation type="submission" date="2019-08" db="EMBL/GenBank/DDBJ databases">
        <authorList>
            <person name="Alioto T."/>
            <person name="Alioto T."/>
            <person name="Gomez Garrido J."/>
        </authorList>
    </citation>
    <scope>NUCLEOTIDE SEQUENCE [LARGE SCALE GENOMIC DNA]</scope>
</reference>
<feature type="domain" description="HAT C-terminal dimerisation" evidence="1">
    <location>
        <begin position="500"/>
        <end position="557"/>
    </location>
</feature>
<protein>
    <submittedName>
        <fullName evidence="2">HAT, C-terminal dimerisation domain</fullName>
    </submittedName>
</protein>
<dbReference type="GO" id="GO:0046983">
    <property type="term" value="F:protein dimerization activity"/>
    <property type="evidence" value="ECO:0007669"/>
    <property type="project" value="InterPro"/>
</dbReference>
<sequence>MDYFINVKKRQQKIHTFFQKKLNVKSEKNSEVQVSIMINGTQSYNDFNSKHLFSQSNLSVNSITIDCENITNNQELFPENFKIAKMSEKPKLFLRKPLAKVSRHNLLKEHNYSLGLKKICIMKSSTDLTNIQIVNNKMTYNNECDSVPDWLKNHNLSSDEEDDCEEKTVSQLLIMEFQKDSGNSYKVCPPFDWIHLIYLTVKNCTEEYVTCQDVDIFCRQWFPYYSKKSWIENIVSILNCPSNEYFNCSYTVFFGKYVRWAVNIESVNILEDSLMSIVKKHEEKIKSAMRYPAELFISFSEIKVIIPELTKWLSVLVARQIGIGKEGYHDWKIIAETLKQHEWSPNHEASFLKWKELEIRINNSNTIDNVNEKIIKTEIQHWRQVIERIISLIRVLGNQNLALRRTHDKLNIENNDNFLKFIEFLVLDTGIQSIIERFDKLSEHNGLFSFLYNISIIEDENELLKHWKDLQLSLTSNDGLNTDINALELHPELISFKRCSRNEKSDPSKVLEYICKRKMVELFPNLVTALKILLTLSITAASAERSFSKMKIMKNYLRS</sequence>
<dbReference type="Proteomes" id="UP000325440">
    <property type="component" value="Unassembled WGS sequence"/>
</dbReference>
<dbReference type="Pfam" id="PF05699">
    <property type="entry name" value="Dimer_Tnp_hAT"/>
    <property type="match status" value="1"/>
</dbReference>
<evidence type="ECO:0000259" key="1">
    <source>
        <dbReference type="Pfam" id="PF05699"/>
    </source>
</evidence>
<proteinExistence type="predicted"/>
<dbReference type="AlphaFoldDB" id="A0A5E4N6G3"/>
<organism evidence="2 3">
    <name type="scientific">Cinara cedri</name>
    <dbReference type="NCBI Taxonomy" id="506608"/>
    <lineage>
        <taxon>Eukaryota</taxon>
        <taxon>Metazoa</taxon>
        <taxon>Ecdysozoa</taxon>
        <taxon>Arthropoda</taxon>
        <taxon>Hexapoda</taxon>
        <taxon>Insecta</taxon>
        <taxon>Pterygota</taxon>
        <taxon>Neoptera</taxon>
        <taxon>Paraneoptera</taxon>
        <taxon>Hemiptera</taxon>
        <taxon>Sternorrhyncha</taxon>
        <taxon>Aphidomorpha</taxon>
        <taxon>Aphidoidea</taxon>
        <taxon>Aphididae</taxon>
        <taxon>Lachninae</taxon>
        <taxon>Cinara</taxon>
    </lineage>
</organism>
<gene>
    <name evidence="2" type="ORF">CINCED_3A008785</name>
</gene>
<accession>A0A5E4N6G3</accession>